<dbReference type="AlphaFoldDB" id="A0A0M4TIR5"/>
<dbReference type="GO" id="GO:0016301">
    <property type="term" value="F:kinase activity"/>
    <property type="evidence" value="ECO:0007669"/>
    <property type="project" value="UniProtKB-KW"/>
</dbReference>
<dbReference type="EMBL" id="CP012036">
    <property type="protein sequence ID" value="ALF52486.1"/>
    <property type="molecule type" value="Genomic_DNA"/>
</dbReference>
<organism evidence="1 2">
    <name type="scientific">Nostoc piscinale CENA21</name>
    <dbReference type="NCBI Taxonomy" id="224013"/>
    <lineage>
        <taxon>Bacteria</taxon>
        <taxon>Bacillati</taxon>
        <taxon>Cyanobacteriota</taxon>
        <taxon>Cyanophyceae</taxon>
        <taxon>Nostocales</taxon>
        <taxon>Nostocaceae</taxon>
        <taxon>Nostoc</taxon>
    </lineage>
</organism>
<dbReference type="OrthoDB" id="5430844at2"/>
<dbReference type="Proteomes" id="UP000062645">
    <property type="component" value="Chromosome"/>
</dbReference>
<dbReference type="PATRIC" id="fig|224013.5.peg.1437"/>
<gene>
    <name evidence="1" type="ORF">ACX27_05920</name>
</gene>
<keyword evidence="2" id="KW-1185">Reference proteome</keyword>
<accession>A0A0M4TIR5</accession>
<protein>
    <submittedName>
        <fullName evidence="1">Serine kinase</fullName>
    </submittedName>
</protein>
<keyword evidence="1" id="KW-0418">Kinase</keyword>
<dbReference type="Gene3D" id="3.40.50.300">
    <property type="entry name" value="P-loop containing nucleotide triphosphate hydrolases"/>
    <property type="match status" value="1"/>
</dbReference>
<proteinExistence type="predicted"/>
<evidence type="ECO:0000313" key="2">
    <source>
        <dbReference type="Proteomes" id="UP000062645"/>
    </source>
</evidence>
<dbReference type="KEGG" id="npz:ACX27_05920"/>
<evidence type="ECO:0000313" key="1">
    <source>
        <dbReference type="EMBL" id="ALF52486.1"/>
    </source>
</evidence>
<sequence>MHVYTAYNLGIHSELPLPELIPSDKPADVVIRFGKLNDPQQKRSDGGNYLFARIDEFGMVLVKDGKEIVLDPNPGVDEALIRTFLLGVIICVLLRQRGLLVLHASSVVINGSAVAFMADSGFGKSTLAECFHAYGYSILTDDVLAIQVGKQQPLVIPGFPQIKLWPDAAASFGHVPDSLPLLNSQTIKRVHRLQDGFFQKSVPLKKIYVLAGGTHPEIVPLEPKQSFGELVRHSREMQALTAPEFLKAHFQQCMSVVQQVPIYSLQRQRSLAALPELVKLVENDLTERNLSPVTIKV</sequence>
<dbReference type="RefSeq" id="WP_062289666.1">
    <property type="nucleotide sequence ID" value="NZ_CP012036.1"/>
</dbReference>
<dbReference type="InterPro" id="IPR027417">
    <property type="entry name" value="P-loop_NTPase"/>
</dbReference>
<name>A0A0M4TIR5_9NOSO</name>
<dbReference type="STRING" id="224013.ACX27_05920"/>
<reference evidence="1 2" key="2">
    <citation type="journal article" date="2016" name="Genome Announc.">
        <title>Draft Genome Sequence of the N2-Fixing Cyanobacterium Nostoc piscinale CENA21, Isolated from the Brazilian Amazon Floodplain.</title>
        <authorList>
            <person name="Leao T."/>
            <person name="Guimaraes P.I."/>
            <person name="de Melo A.G."/>
            <person name="Ramos R.T."/>
            <person name="Leao P.N."/>
            <person name="Silva A."/>
            <person name="Fiore M.F."/>
            <person name="Schneider M.P."/>
        </authorList>
    </citation>
    <scope>NUCLEOTIDE SEQUENCE [LARGE SCALE GENOMIC DNA]</scope>
    <source>
        <strain evidence="1 2">CENA21</strain>
    </source>
</reference>
<dbReference type="SUPFAM" id="SSF53795">
    <property type="entry name" value="PEP carboxykinase-like"/>
    <property type="match status" value="1"/>
</dbReference>
<reference evidence="2" key="1">
    <citation type="submission" date="2015-07" db="EMBL/GenBank/DDBJ databases">
        <title>Genome Of Nitrogen-Fixing Cyanobacterium Nostoc piscinale CENA21 From Solimoes/Amazon River Floodplain Sediments And Comparative Genomics To Uncover Biosynthetic Natural Products Potential.</title>
        <authorList>
            <person name="Leao T.F."/>
            <person name="Leao P.N."/>
            <person name="Guimaraes P.I."/>
            <person name="de Melo A.G.C."/>
            <person name="Ramos R.T.J."/>
            <person name="Silva A."/>
            <person name="Fiore M.F."/>
            <person name="Schneider M.P.C."/>
        </authorList>
    </citation>
    <scope>NUCLEOTIDE SEQUENCE [LARGE SCALE GENOMIC DNA]</scope>
    <source>
        <strain evidence="2">CENA21</strain>
    </source>
</reference>
<keyword evidence="1" id="KW-0808">Transferase</keyword>